<keyword evidence="3" id="KW-0378">Hydrolase</keyword>
<proteinExistence type="predicted"/>
<dbReference type="Proteomes" id="UP001148786">
    <property type="component" value="Unassembled WGS sequence"/>
</dbReference>
<feature type="region of interest" description="Disordered" evidence="5">
    <location>
        <begin position="400"/>
        <end position="424"/>
    </location>
</feature>
<evidence type="ECO:0000256" key="2">
    <source>
        <dbReference type="ARBA" id="ARBA00022741"/>
    </source>
</evidence>
<keyword evidence="4" id="KW-0342">GTP-binding</keyword>
<evidence type="ECO:0000256" key="5">
    <source>
        <dbReference type="SAM" id="MobiDB-lite"/>
    </source>
</evidence>
<comment type="caution">
    <text evidence="7">The sequence shown here is derived from an EMBL/GenBank/DDBJ whole genome shotgun (WGS) entry which is preliminary data.</text>
</comment>
<sequence length="424" mass="46723">MLLINKADLLTAKQRLQWADYFDTQDISYAFYSAASITALQQARRETAEAVDDELGPESDEEEEGVSEADAATATNPPQKDSDPKEPASIDDEEVENPEGEEYFSAEEDSEEDQDARSKILTVQELEDMFAMQAPQLSEFADSTGQPPARLVVGLVGYPNVGKSSTINSLLGEKKFATTKADLVCDGVLPIDQLREYTGPVSLLVRRLPKQILESTYGLSIRTLEVEEGGDGSVTTENFLIAYAIARGYMRSGQGNPDEARAARYILKDYVNGKLLFCHPPPGVPECQFSEPTYKNMLARLAGKKHAPVTRVGKDSDTYVPPSRLDSNDTSCAVQVQGVKSHLVDRAFFESNSSLHSRAFIQESGKEFTRTKLYPHQNTVAPDGMTINAKQARLLALLQNADTGKKHKKTKRVKQRSGKGYDIN</sequence>
<evidence type="ECO:0000256" key="3">
    <source>
        <dbReference type="ARBA" id="ARBA00022801"/>
    </source>
</evidence>
<dbReference type="SUPFAM" id="SSF52540">
    <property type="entry name" value="P-loop containing nucleoside triphosphate hydrolases"/>
    <property type="match status" value="1"/>
</dbReference>
<dbReference type="GO" id="GO:0005525">
    <property type="term" value="F:GTP binding"/>
    <property type="evidence" value="ECO:0007669"/>
    <property type="project" value="UniProtKB-KW"/>
</dbReference>
<dbReference type="Pfam" id="PF01926">
    <property type="entry name" value="MMR_HSR1"/>
    <property type="match status" value="1"/>
</dbReference>
<feature type="compositionally biased region" description="Basic residues" evidence="5">
    <location>
        <begin position="405"/>
        <end position="417"/>
    </location>
</feature>
<evidence type="ECO:0000259" key="6">
    <source>
        <dbReference type="Pfam" id="PF01926"/>
    </source>
</evidence>
<evidence type="ECO:0000313" key="7">
    <source>
        <dbReference type="EMBL" id="KAJ3508845.1"/>
    </source>
</evidence>
<dbReference type="GO" id="GO:0005829">
    <property type="term" value="C:cytosol"/>
    <property type="evidence" value="ECO:0007669"/>
    <property type="project" value="TreeGrafter"/>
</dbReference>
<name>A0A9W8MVI1_9AGAR</name>
<dbReference type="InterPro" id="IPR027417">
    <property type="entry name" value="P-loop_NTPase"/>
</dbReference>
<evidence type="ECO:0000313" key="8">
    <source>
        <dbReference type="Proteomes" id="UP001148786"/>
    </source>
</evidence>
<feature type="region of interest" description="Disordered" evidence="5">
    <location>
        <begin position="46"/>
        <end position="116"/>
    </location>
</feature>
<evidence type="ECO:0000256" key="1">
    <source>
        <dbReference type="ARBA" id="ARBA00022490"/>
    </source>
</evidence>
<dbReference type="InterPro" id="IPR043358">
    <property type="entry name" value="GNL1-like"/>
</dbReference>
<feature type="compositionally biased region" description="Acidic residues" evidence="5">
    <location>
        <begin position="49"/>
        <end position="67"/>
    </location>
</feature>
<dbReference type="EMBL" id="JANKHO010000527">
    <property type="protein sequence ID" value="KAJ3508845.1"/>
    <property type="molecule type" value="Genomic_DNA"/>
</dbReference>
<dbReference type="Gene3D" id="3.40.50.300">
    <property type="entry name" value="P-loop containing nucleotide triphosphate hydrolases"/>
    <property type="match status" value="1"/>
</dbReference>
<keyword evidence="8" id="KW-1185">Reference proteome</keyword>
<organism evidence="7 8">
    <name type="scientific">Agrocybe chaxingu</name>
    <dbReference type="NCBI Taxonomy" id="84603"/>
    <lineage>
        <taxon>Eukaryota</taxon>
        <taxon>Fungi</taxon>
        <taxon>Dikarya</taxon>
        <taxon>Basidiomycota</taxon>
        <taxon>Agaricomycotina</taxon>
        <taxon>Agaricomycetes</taxon>
        <taxon>Agaricomycetidae</taxon>
        <taxon>Agaricales</taxon>
        <taxon>Agaricineae</taxon>
        <taxon>Strophariaceae</taxon>
        <taxon>Agrocybe</taxon>
    </lineage>
</organism>
<protein>
    <recommendedName>
        <fullName evidence="6">G domain-containing protein</fullName>
    </recommendedName>
</protein>
<feature type="domain" description="G" evidence="6">
    <location>
        <begin position="153"/>
        <end position="176"/>
    </location>
</feature>
<dbReference type="GO" id="GO:0003924">
    <property type="term" value="F:GTPase activity"/>
    <property type="evidence" value="ECO:0007669"/>
    <property type="project" value="InterPro"/>
</dbReference>
<dbReference type="AlphaFoldDB" id="A0A9W8MVI1"/>
<dbReference type="PANTHER" id="PTHR45709">
    <property type="entry name" value="LARGE SUBUNIT GTPASE 1 HOMOLOG-RELATED"/>
    <property type="match status" value="1"/>
</dbReference>
<evidence type="ECO:0000256" key="4">
    <source>
        <dbReference type="ARBA" id="ARBA00023134"/>
    </source>
</evidence>
<accession>A0A9W8MVI1</accession>
<keyword evidence="1" id="KW-0963">Cytoplasm</keyword>
<dbReference type="OrthoDB" id="61815at2759"/>
<dbReference type="GO" id="GO:0000054">
    <property type="term" value="P:ribosomal subunit export from nucleus"/>
    <property type="evidence" value="ECO:0007669"/>
    <property type="project" value="TreeGrafter"/>
</dbReference>
<gene>
    <name evidence="7" type="ORF">NLJ89_g5536</name>
</gene>
<keyword evidence="2" id="KW-0547">Nucleotide-binding</keyword>
<dbReference type="PANTHER" id="PTHR45709:SF2">
    <property type="entry name" value="LARGE SUBUNIT GTPASE 1 HOMOLOG"/>
    <property type="match status" value="1"/>
</dbReference>
<feature type="compositionally biased region" description="Acidic residues" evidence="5">
    <location>
        <begin position="89"/>
        <end position="114"/>
    </location>
</feature>
<reference evidence="7" key="1">
    <citation type="submission" date="2022-07" db="EMBL/GenBank/DDBJ databases">
        <title>Genome Sequence of Agrocybe chaxingu.</title>
        <authorList>
            <person name="Buettner E."/>
        </authorList>
    </citation>
    <scope>NUCLEOTIDE SEQUENCE</scope>
    <source>
        <strain evidence="7">MP-N11</strain>
    </source>
</reference>
<dbReference type="InterPro" id="IPR006073">
    <property type="entry name" value="GTP-bd"/>
</dbReference>